<keyword evidence="2" id="KW-1185">Reference proteome</keyword>
<sequence>MAPNVGPMVYDAKARAAKIVPDKWEDVPYVVINQPNTKIPVYDVKKDQPSSKRIRRVHRKMLLPLEITEQHQHKEQKAPRYVIPQRRSDARDIYDDGSVPIRARTANMKHLTYKDDLYFLYGHDQYVFVVFVCLTKCGKVAK</sequence>
<dbReference type="EMBL" id="JAIWYP010000008">
    <property type="protein sequence ID" value="KAH3780719.1"/>
    <property type="molecule type" value="Genomic_DNA"/>
</dbReference>
<gene>
    <name evidence="1" type="ORF">DPMN_158540</name>
</gene>
<evidence type="ECO:0000313" key="2">
    <source>
        <dbReference type="Proteomes" id="UP000828390"/>
    </source>
</evidence>
<name>A0A9D4EK04_DREPO</name>
<accession>A0A9D4EK04</accession>
<reference evidence="1" key="2">
    <citation type="submission" date="2020-11" db="EMBL/GenBank/DDBJ databases">
        <authorList>
            <person name="McCartney M.A."/>
            <person name="Auch B."/>
            <person name="Kono T."/>
            <person name="Mallez S."/>
            <person name="Becker A."/>
            <person name="Gohl D.M."/>
            <person name="Silverstein K.A.T."/>
            <person name="Koren S."/>
            <person name="Bechman K.B."/>
            <person name="Herman A."/>
            <person name="Abrahante J.E."/>
            <person name="Garbe J."/>
        </authorList>
    </citation>
    <scope>NUCLEOTIDE SEQUENCE</scope>
    <source>
        <strain evidence="1">Duluth1</strain>
        <tissue evidence="1">Whole animal</tissue>
    </source>
</reference>
<dbReference type="Proteomes" id="UP000828390">
    <property type="component" value="Unassembled WGS sequence"/>
</dbReference>
<comment type="caution">
    <text evidence="1">The sequence shown here is derived from an EMBL/GenBank/DDBJ whole genome shotgun (WGS) entry which is preliminary data.</text>
</comment>
<evidence type="ECO:0000313" key="1">
    <source>
        <dbReference type="EMBL" id="KAH3780719.1"/>
    </source>
</evidence>
<protein>
    <submittedName>
        <fullName evidence="1">Uncharacterized protein</fullName>
    </submittedName>
</protein>
<organism evidence="1 2">
    <name type="scientific">Dreissena polymorpha</name>
    <name type="common">Zebra mussel</name>
    <name type="synonym">Mytilus polymorpha</name>
    <dbReference type="NCBI Taxonomy" id="45954"/>
    <lineage>
        <taxon>Eukaryota</taxon>
        <taxon>Metazoa</taxon>
        <taxon>Spiralia</taxon>
        <taxon>Lophotrochozoa</taxon>
        <taxon>Mollusca</taxon>
        <taxon>Bivalvia</taxon>
        <taxon>Autobranchia</taxon>
        <taxon>Heteroconchia</taxon>
        <taxon>Euheterodonta</taxon>
        <taxon>Imparidentia</taxon>
        <taxon>Neoheterodontei</taxon>
        <taxon>Myida</taxon>
        <taxon>Dreissenoidea</taxon>
        <taxon>Dreissenidae</taxon>
        <taxon>Dreissena</taxon>
    </lineage>
</organism>
<proteinExistence type="predicted"/>
<dbReference type="AlphaFoldDB" id="A0A9D4EK04"/>
<reference evidence="1" key="1">
    <citation type="journal article" date="2019" name="bioRxiv">
        <title>The Genome of the Zebra Mussel, Dreissena polymorpha: A Resource for Invasive Species Research.</title>
        <authorList>
            <person name="McCartney M.A."/>
            <person name="Auch B."/>
            <person name="Kono T."/>
            <person name="Mallez S."/>
            <person name="Zhang Y."/>
            <person name="Obille A."/>
            <person name="Becker A."/>
            <person name="Abrahante J.E."/>
            <person name="Garbe J."/>
            <person name="Badalamenti J.P."/>
            <person name="Herman A."/>
            <person name="Mangelson H."/>
            <person name="Liachko I."/>
            <person name="Sullivan S."/>
            <person name="Sone E.D."/>
            <person name="Koren S."/>
            <person name="Silverstein K.A.T."/>
            <person name="Beckman K.B."/>
            <person name="Gohl D.M."/>
        </authorList>
    </citation>
    <scope>NUCLEOTIDE SEQUENCE</scope>
    <source>
        <strain evidence="1">Duluth1</strain>
        <tissue evidence="1">Whole animal</tissue>
    </source>
</reference>